<comment type="cofactor">
    <cofactor evidence="1">
        <name>pantetheine 4'-phosphate</name>
        <dbReference type="ChEBI" id="CHEBI:47942"/>
    </cofactor>
</comment>
<evidence type="ECO:0000313" key="11">
    <source>
        <dbReference type="Proteomes" id="UP000553209"/>
    </source>
</evidence>
<dbReference type="InterPro" id="IPR000873">
    <property type="entry name" value="AMP-dep_synth/lig_dom"/>
</dbReference>
<dbReference type="Gene3D" id="3.30.559.30">
    <property type="entry name" value="Nonribosomal peptide synthetase, condensation domain"/>
    <property type="match status" value="1"/>
</dbReference>
<dbReference type="CDD" id="cd12114">
    <property type="entry name" value="A_NRPS_TlmIV_like"/>
    <property type="match status" value="1"/>
</dbReference>
<name>A0A7X6RQZ7_9ACTN</name>
<evidence type="ECO:0000259" key="9">
    <source>
        <dbReference type="PROSITE" id="PS50075"/>
    </source>
</evidence>
<dbReference type="InterPro" id="IPR001242">
    <property type="entry name" value="Condensation_dom"/>
</dbReference>
<dbReference type="SUPFAM" id="SSF47336">
    <property type="entry name" value="ACP-like"/>
    <property type="match status" value="1"/>
</dbReference>
<keyword evidence="6" id="KW-0597">Phosphoprotein</keyword>
<dbReference type="PANTHER" id="PTHR45527">
    <property type="entry name" value="NONRIBOSOMAL PEPTIDE SYNTHETASE"/>
    <property type="match status" value="1"/>
</dbReference>
<reference evidence="10 11" key="1">
    <citation type="submission" date="2020-04" db="EMBL/GenBank/DDBJ databases">
        <title>MicrobeNet Type strains.</title>
        <authorList>
            <person name="Nicholson A.C."/>
        </authorList>
    </citation>
    <scope>NUCLEOTIDE SEQUENCE [LARGE SCALE GENOMIC DNA]</scope>
    <source>
        <strain evidence="10 11">ATCC 23612</strain>
    </source>
</reference>
<dbReference type="InterPro" id="IPR036736">
    <property type="entry name" value="ACP-like_sf"/>
</dbReference>
<dbReference type="EMBL" id="JAAXPG010000014">
    <property type="protein sequence ID" value="NKY99158.1"/>
    <property type="molecule type" value="Genomic_DNA"/>
</dbReference>
<dbReference type="Pfam" id="PF00501">
    <property type="entry name" value="AMP-binding"/>
    <property type="match status" value="1"/>
</dbReference>
<dbReference type="PRINTS" id="PR00154">
    <property type="entry name" value="AMPBINDING"/>
</dbReference>
<dbReference type="Gene3D" id="3.40.50.980">
    <property type="match status" value="2"/>
</dbReference>
<dbReference type="SUPFAM" id="SSF56801">
    <property type="entry name" value="Acetyl-CoA synthetase-like"/>
    <property type="match status" value="1"/>
</dbReference>
<dbReference type="InterPro" id="IPR041464">
    <property type="entry name" value="TubC_N"/>
</dbReference>
<dbReference type="Gene3D" id="3.30.559.10">
    <property type="entry name" value="Chloramphenicol acetyltransferase-like domain"/>
    <property type="match status" value="1"/>
</dbReference>
<dbReference type="FunFam" id="3.40.50.980:FF:000001">
    <property type="entry name" value="Non-ribosomal peptide synthetase"/>
    <property type="match status" value="1"/>
</dbReference>
<dbReference type="Pfam" id="PF18563">
    <property type="entry name" value="TubC_N"/>
    <property type="match status" value="1"/>
</dbReference>
<dbReference type="GO" id="GO:0043041">
    <property type="term" value="P:amino acid activation for nonribosomal peptide biosynthetic process"/>
    <property type="evidence" value="ECO:0007669"/>
    <property type="project" value="TreeGrafter"/>
</dbReference>
<dbReference type="InterPro" id="IPR010071">
    <property type="entry name" value="AA_adenyl_dom"/>
</dbReference>
<protein>
    <recommendedName>
        <fullName evidence="4">Phenyloxazoline synthase MbtB</fullName>
    </recommendedName>
    <alternativeName>
        <fullName evidence="8">Mycobactin synthetase protein B</fullName>
    </alternativeName>
</protein>
<dbReference type="CDD" id="cd19535">
    <property type="entry name" value="Cyc_NRPS"/>
    <property type="match status" value="1"/>
</dbReference>
<evidence type="ECO:0000256" key="8">
    <source>
        <dbReference type="ARBA" id="ARBA00033440"/>
    </source>
</evidence>
<dbReference type="PROSITE" id="PS50075">
    <property type="entry name" value="CARRIER"/>
    <property type="match status" value="1"/>
</dbReference>
<dbReference type="PROSITE" id="PS00012">
    <property type="entry name" value="PHOSPHOPANTETHEINE"/>
    <property type="match status" value="1"/>
</dbReference>
<dbReference type="Gene3D" id="3.30.300.30">
    <property type="match status" value="2"/>
</dbReference>
<evidence type="ECO:0000256" key="3">
    <source>
        <dbReference type="ARBA" id="ARBA00007380"/>
    </source>
</evidence>
<accession>A0A7X6RQZ7</accession>
<gene>
    <name evidence="10" type="ORF">HGB44_16020</name>
</gene>
<dbReference type="Pfam" id="PF00975">
    <property type="entry name" value="Thioesterase"/>
    <property type="match status" value="1"/>
</dbReference>
<dbReference type="PROSITE" id="PS00455">
    <property type="entry name" value="AMP_BINDING"/>
    <property type="match status" value="1"/>
</dbReference>
<dbReference type="InterPro" id="IPR045851">
    <property type="entry name" value="AMP-bd_C_sf"/>
</dbReference>
<dbReference type="InterPro" id="IPR006162">
    <property type="entry name" value="Ppantetheine_attach_site"/>
</dbReference>
<evidence type="ECO:0000256" key="5">
    <source>
        <dbReference type="ARBA" id="ARBA00022450"/>
    </source>
</evidence>
<dbReference type="Pfam" id="PF00550">
    <property type="entry name" value="PP-binding"/>
    <property type="match status" value="1"/>
</dbReference>
<keyword evidence="7" id="KW-0436">Ligase</keyword>
<dbReference type="InterPro" id="IPR009081">
    <property type="entry name" value="PP-bd_ACP"/>
</dbReference>
<keyword evidence="11" id="KW-1185">Reference proteome</keyword>
<dbReference type="FunFam" id="1.10.1200.10:FF:000016">
    <property type="entry name" value="Non-ribosomal peptide synthase"/>
    <property type="match status" value="1"/>
</dbReference>
<evidence type="ECO:0000256" key="4">
    <source>
        <dbReference type="ARBA" id="ARBA00016743"/>
    </source>
</evidence>
<dbReference type="InterPro" id="IPR020459">
    <property type="entry name" value="AMP-binding"/>
</dbReference>
<organism evidence="10 11">
    <name type="scientific">Nocardiopsis alborubida</name>
    <dbReference type="NCBI Taxonomy" id="146802"/>
    <lineage>
        <taxon>Bacteria</taxon>
        <taxon>Bacillati</taxon>
        <taxon>Actinomycetota</taxon>
        <taxon>Actinomycetes</taxon>
        <taxon>Streptosporangiales</taxon>
        <taxon>Nocardiopsidaceae</taxon>
        <taxon>Nocardiopsis</taxon>
    </lineage>
</organism>
<comment type="caution">
    <text evidence="10">The sequence shown here is derived from an EMBL/GenBank/DDBJ whole genome shotgun (WGS) entry which is preliminary data.</text>
</comment>
<dbReference type="InterPro" id="IPR029058">
    <property type="entry name" value="AB_hydrolase_fold"/>
</dbReference>
<dbReference type="Gene3D" id="1.10.1200.10">
    <property type="entry name" value="ACP-like"/>
    <property type="match status" value="1"/>
</dbReference>
<dbReference type="Pfam" id="PF00668">
    <property type="entry name" value="Condensation"/>
    <property type="match status" value="1"/>
</dbReference>
<dbReference type="Gene3D" id="3.40.50.150">
    <property type="entry name" value="Vaccinia Virus protein VP39"/>
    <property type="match status" value="1"/>
</dbReference>
<comment type="pathway">
    <text evidence="2">Siderophore biosynthesis; mycobactin biosynthesis.</text>
</comment>
<dbReference type="RefSeq" id="WP_061078580.1">
    <property type="nucleotide sequence ID" value="NZ_JAAXPG010000014.1"/>
</dbReference>
<dbReference type="GO" id="GO:0031177">
    <property type="term" value="F:phosphopantetheine binding"/>
    <property type="evidence" value="ECO:0007669"/>
    <property type="project" value="TreeGrafter"/>
</dbReference>
<dbReference type="SUPFAM" id="SSF53474">
    <property type="entry name" value="alpha/beta-Hydrolases"/>
    <property type="match status" value="1"/>
</dbReference>
<dbReference type="Gene3D" id="3.40.50.1820">
    <property type="entry name" value="alpha/beta hydrolase"/>
    <property type="match status" value="1"/>
</dbReference>
<feature type="domain" description="Carrier" evidence="9">
    <location>
        <begin position="1419"/>
        <end position="1501"/>
    </location>
</feature>
<dbReference type="Gene3D" id="1.10.10.1830">
    <property type="entry name" value="Non-ribosomal peptide synthase, adenylation domain"/>
    <property type="match status" value="1"/>
</dbReference>
<dbReference type="InterPro" id="IPR013217">
    <property type="entry name" value="Methyltransf_12"/>
</dbReference>
<dbReference type="InterPro" id="IPR044894">
    <property type="entry name" value="TubC_N_sf"/>
</dbReference>
<comment type="similarity">
    <text evidence="3">Belongs to the ATP-dependent AMP-binding enzyme family. MbtB subfamily.</text>
</comment>
<dbReference type="Pfam" id="PF08242">
    <property type="entry name" value="Methyltransf_12"/>
    <property type="match status" value="1"/>
</dbReference>
<dbReference type="GO" id="GO:0000036">
    <property type="term" value="F:acyl carrier activity"/>
    <property type="evidence" value="ECO:0007669"/>
    <property type="project" value="TreeGrafter"/>
</dbReference>
<evidence type="ECO:0000313" key="10">
    <source>
        <dbReference type="EMBL" id="NKY99158.1"/>
    </source>
</evidence>
<evidence type="ECO:0000256" key="7">
    <source>
        <dbReference type="ARBA" id="ARBA00022598"/>
    </source>
</evidence>
<dbReference type="FunFam" id="3.30.559.30:FF:000006">
    <property type="entry name" value="Yersiniabactin polyketide/non-ribosomal peptide synthetase"/>
    <property type="match status" value="1"/>
</dbReference>
<dbReference type="FunFam" id="3.30.559.10:FF:000023">
    <property type="entry name" value="Non-ribosomal peptide synthetase"/>
    <property type="match status" value="1"/>
</dbReference>
<dbReference type="Proteomes" id="UP000553209">
    <property type="component" value="Unassembled WGS sequence"/>
</dbReference>
<evidence type="ECO:0000256" key="2">
    <source>
        <dbReference type="ARBA" id="ARBA00005102"/>
    </source>
</evidence>
<dbReference type="InterPro" id="IPR023213">
    <property type="entry name" value="CAT-like_dom_sf"/>
</dbReference>
<dbReference type="PANTHER" id="PTHR45527:SF10">
    <property type="entry name" value="PYOCHELIN SYNTHASE PCHF"/>
    <property type="match status" value="1"/>
</dbReference>
<dbReference type="GO" id="GO:0016874">
    <property type="term" value="F:ligase activity"/>
    <property type="evidence" value="ECO:0007669"/>
    <property type="project" value="UniProtKB-KW"/>
</dbReference>
<sequence length="1823" mass="197230">MNAHQIVSEMEKDGIRLWEDGGALRFRAPKGVLTEERKALLRENRAEVLSHLTARRRAARITPDPQQAGTPFPLTDIQAAYLVGRGSAYGYGGVACHVYVELSFPADTDPERLQDSWWSVVRRHGMLRAVVHPDGFQEVLPEIPETPVPTADLRGAASAEVEARVDLVRRELASRVPPTDVPPLFELRMTRCDDELILHLSIDQLIVDYASLLLVLSELEDTYHGREGETLEIGFRDYVLARRNQTLTGEYDRARDYWTRRLPTLPPAPDLPLPADGGQVGAFRRFEEVLSAEQRASFEANAVRAGVTASAAAMAAYAEVLGRWSRSPRFTLNVPTFTRLPLHADVDRLVGDFTSVELLAVDLRPAQTFAERAATLRDTLLEDLEHSLYTGSQVLADLTRRSDSDTVLMPVVFTSTLGSAAARRPAAAIRHAQTQTPQVWLDCQVMERADELALSWDVREGVLGGDTAADLFAAFTALMTRLAEDPDAWNEAARIELPEATRAVRERVNDTSAPVPRALLQDGVLAAAERDPRRVAVLDRDRSLTYGELVAHATAVARALGASGVGAGDLVAITMEKGWEQVAGVLGTLLAGAAYLPLDTTQPPQRRGAILTDAGASVVLTQSWLVEEGEWPPGCRTVAVDGLPPVSGPAPRPDTSPDDLAYVIYTSGSTGAPKGVMISHAAALNTITDVNRRFGVTADDRVLALAQLGFDLSVYDIFGPLAVGAAVVLPDPARRGDPSEWIETVRNRQVTFWNSVPGQLQMVHDYLRADDPPLPSLRVALLSGDWIPTALPEAVRSWAPNMAVHSLGGATEASIWSIHHPIDRVDPAWRSIPYGRPMDNQTFHVLDTALRPCPDLVVGELYIGGVGLAQGYFGDQERTEARFIRHPETGERLYRTGDMGRYWPDGVIEFLGREDQQVKIRGYRIELGDVQAAVESLPEVGAAAVVLTGGRGTAPTGAGQSLTAFVEPARLDTPLPIPETLVPAVRNAAREAGRRVDTAGLAAFRAALSEAAAASVADTLAPVFADGGAYSPEEVSDALGAAPAHHRLVRRWLNGLVTAGLLERTPQGKLSGLRAPGPQATARAWAEAARLESKAGWSTELFATVRSSAEHLSDLVAGREEAAARPFSGADPQALTAAYAENAGSSALRSVLAAAAAEIARTRDTPDPLRVMEVGLRGGGVAADLLSALSDHPVDYLATDGSAQNRSAFERNFSDDPRVRCAAFDPAQDPAEQGLARNSVDLLVCVGVLDNLPDANAALDRLSTLVAPGGWMLLLANTDDDDHALRVSAEFMAEHAGPFTDVRQEREQTFLRHEQWRELLGDGDSGRRIAAEFPEDPETARAFGQHVYLVQAKPMQAPVAVESLTRRGHELLPEYSVPSHWEIVDALPRTENGKLDRGALEKRSLQLGTGSAEEAGDQTPRDDLERALADLWAELLETEHIGRDDDLFALGGDSLLVARIVGRLRDGLAGHEWDLEWEVVLRHLLRRPTIAGLAAYLRELSAPEAEDEAENSPLVELIAPRPGAPVTVLVHAGTGTLLPYRPLVTRLRARSTEGHGLVGLELPAPEDFRNADPNGLIDRTAAEYVRALIDAGHTRVDVVGYCVGGVIATEVARGLAEAGATVRSLTVISSHSPTFRIDDELLSEYSFSLMMGMDQARIGFPADSDRVGEAVSALLDRSPEAVLDGAIADLDGEFADVGASFEALEALPRMARVKRMCEALPPELADTYQPEGLLRALRTYQQSIFALSRHRAEPYAGDITFLRHNGAYPFPGSADTIADHWARICLGELRTRDIPGEHFTCMTGQNVPTVDGHLHEIIEGKTS</sequence>
<dbReference type="NCBIfam" id="TIGR01733">
    <property type="entry name" value="AA-adenyl-dom"/>
    <property type="match status" value="1"/>
</dbReference>
<dbReference type="InterPro" id="IPR001031">
    <property type="entry name" value="Thioesterase"/>
</dbReference>
<evidence type="ECO:0000256" key="6">
    <source>
        <dbReference type="ARBA" id="ARBA00022553"/>
    </source>
</evidence>
<evidence type="ECO:0000256" key="1">
    <source>
        <dbReference type="ARBA" id="ARBA00001957"/>
    </source>
</evidence>
<dbReference type="FunFam" id="3.40.50.12780:FF:000012">
    <property type="entry name" value="Non-ribosomal peptide synthetase"/>
    <property type="match status" value="1"/>
</dbReference>
<dbReference type="InterPro" id="IPR020845">
    <property type="entry name" value="AMP-binding_CS"/>
</dbReference>
<dbReference type="InterPro" id="IPR057737">
    <property type="entry name" value="Condensation_MtbB-like"/>
</dbReference>
<dbReference type="GO" id="GO:0009403">
    <property type="term" value="P:toxin biosynthetic process"/>
    <property type="evidence" value="ECO:0007669"/>
    <property type="project" value="UniProtKB-ARBA"/>
</dbReference>
<keyword evidence="5" id="KW-0596">Phosphopantetheine</keyword>
<dbReference type="SUPFAM" id="SSF52777">
    <property type="entry name" value="CoA-dependent acyltransferases"/>
    <property type="match status" value="2"/>
</dbReference>
<dbReference type="GO" id="GO:0005737">
    <property type="term" value="C:cytoplasm"/>
    <property type="evidence" value="ECO:0007669"/>
    <property type="project" value="TreeGrafter"/>
</dbReference>
<dbReference type="SUPFAM" id="SSF53335">
    <property type="entry name" value="S-adenosyl-L-methionine-dependent methyltransferases"/>
    <property type="match status" value="1"/>
</dbReference>
<dbReference type="Gene3D" id="2.30.38.10">
    <property type="entry name" value="Luciferase, Domain 3"/>
    <property type="match status" value="1"/>
</dbReference>
<dbReference type="InterPro" id="IPR029063">
    <property type="entry name" value="SAM-dependent_MTases_sf"/>
</dbReference>
<proteinExistence type="inferred from homology"/>